<dbReference type="InterPro" id="IPR002933">
    <property type="entry name" value="Peptidase_M20"/>
</dbReference>
<dbReference type="NCBIfam" id="NF038260">
    <property type="entry name" value="ectoine_DoeB_2"/>
    <property type="match status" value="1"/>
</dbReference>
<dbReference type="Gene3D" id="3.40.630.10">
    <property type="entry name" value="Zn peptidases"/>
    <property type="match status" value="1"/>
</dbReference>
<comment type="caution">
    <text evidence="4">The sequence shown here is derived from an EMBL/GenBank/DDBJ whole genome shotgun (WGS) entry which is preliminary data.</text>
</comment>
<dbReference type="Gene3D" id="3.30.70.360">
    <property type="match status" value="1"/>
</dbReference>
<dbReference type="SUPFAM" id="SSF55031">
    <property type="entry name" value="Bacterial exopeptidase dimerisation domain"/>
    <property type="match status" value="1"/>
</dbReference>
<accession>A0A7W8DG82</accession>
<dbReference type="FunFam" id="3.30.70.360:FF:000001">
    <property type="entry name" value="N-acetyldiaminopimelate deacetylase"/>
    <property type="match status" value="1"/>
</dbReference>
<keyword evidence="5" id="KW-1185">Reference proteome</keyword>
<feature type="binding site" evidence="2">
    <location>
        <position position="158"/>
    </location>
    <ligand>
        <name>Mn(2+)</name>
        <dbReference type="ChEBI" id="CHEBI:29035"/>
        <label>2</label>
    </ligand>
</feature>
<evidence type="ECO:0000256" key="1">
    <source>
        <dbReference type="ARBA" id="ARBA00022801"/>
    </source>
</evidence>
<dbReference type="CDD" id="cd03886">
    <property type="entry name" value="M20_Acy1"/>
    <property type="match status" value="1"/>
</dbReference>
<dbReference type="NCBIfam" id="TIGR01891">
    <property type="entry name" value="amidohydrolases"/>
    <property type="match status" value="1"/>
</dbReference>
<keyword evidence="2" id="KW-0464">Manganese</keyword>
<dbReference type="PANTHER" id="PTHR11014:SF63">
    <property type="entry name" value="METALLOPEPTIDASE, PUTATIVE (AFU_ORTHOLOGUE AFUA_6G09600)-RELATED"/>
    <property type="match status" value="1"/>
</dbReference>
<evidence type="ECO:0000256" key="2">
    <source>
        <dbReference type="PIRSR" id="PIRSR005962-1"/>
    </source>
</evidence>
<dbReference type="Pfam" id="PF01546">
    <property type="entry name" value="Peptidase_M20"/>
    <property type="match status" value="1"/>
</dbReference>
<gene>
    <name evidence="4" type="ORF">HNR37_000441</name>
</gene>
<dbReference type="InterPro" id="IPR036264">
    <property type="entry name" value="Bact_exopeptidase_dim_dom"/>
</dbReference>
<proteinExistence type="predicted"/>
<evidence type="ECO:0000313" key="4">
    <source>
        <dbReference type="EMBL" id="MBB5021135.1"/>
    </source>
</evidence>
<name>A0A7W8DG82_9BACT</name>
<evidence type="ECO:0000313" key="5">
    <source>
        <dbReference type="Proteomes" id="UP000528322"/>
    </source>
</evidence>
<dbReference type="Pfam" id="PF07687">
    <property type="entry name" value="M20_dimer"/>
    <property type="match status" value="1"/>
</dbReference>
<dbReference type="GO" id="GO:0047980">
    <property type="term" value="F:hippurate hydrolase activity"/>
    <property type="evidence" value="ECO:0007669"/>
    <property type="project" value="UniProtKB-EC"/>
</dbReference>
<protein>
    <submittedName>
        <fullName evidence="4">Hippurate hydrolase</fullName>
        <ecNumber evidence="4">3.5.1.32</ecNumber>
    </submittedName>
</protein>
<feature type="binding site" evidence="2">
    <location>
        <position position="100"/>
    </location>
    <ligand>
        <name>Mn(2+)</name>
        <dbReference type="ChEBI" id="CHEBI:29035"/>
        <label>2</label>
    </ligand>
</feature>
<dbReference type="EMBL" id="JACHID010000002">
    <property type="protein sequence ID" value="MBB5021135.1"/>
    <property type="molecule type" value="Genomic_DNA"/>
</dbReference>
<dbReference type="PANTHER" id="PTHR11014">
    <property type="entry name" value="PEPTIDASE M20 FAMILY MEMBER"/>
    <property type="match status" value="1"/>
</dbReference>
<organism evidence="4 5">
    <name type="scientific">Desulfurispira natronophila</name>
    <dbReference type="NCBI Taxonomy" id="682562"/>
    <lineage>
        <taxon>Bacteria</taxon>
        <taxon>Pseudomonadati</taxon>
        <taxon>Chrysiogenota</taxon>
        <taxon>Chrysiogenia</taxon>
        <taxon>Chrysiogenales</taxon>
        <taxon>Chrysiogenaceae</taxon>
        <taxon>Desulfurispira</taxon>
    </lineage>
</organism>
<feature type="binding site" evidence="2">
    <location>
        <position position="358"/>
    </location>
    <ligand>
        <name>Mn(2+)</name>
        <dbReference type="ChEBI" id="CHEBI:29035"/>
        <label>2</label>
    </ligand>
</feature>
<dbReference type="InterPro" id="IPR017439">
    <property type="entry name" value="Amidohydrolase"/>
</dbReference>
<sequence>MAHIWNQLMEEAIAFRRELHCYPEIGWEEHDTAQRIRERLGAAGITWRPCTDTGTIACFAPSASGPHIAIRADIDALAMDEDSGKEWASTRPGFMHGCGHDGHTATAYALARWLKLHEDQLSHPVSIFFQPAEEGGHGAKAMIEHGALDGIDEIYGWHNWPAMALGKGVCPDGPVMAANGTFRIRLYGRGGHASQPDACRDPVLAGSATILQLQQIVSRRMAPQQAVVVSVTSFHAPSADTTIPDQAVLRGSIRLSDSALREQVNGLIVQIAEDTARSFGVTAEVDIYPRYEATVNWPEPAARLRQALSEELGSQWQDRRTLLPIMASEDFSYYLQKIPGAYAVMGANEGTEAAEPLHSPRYDFNDSLLPIMARSLARLVGISPATS</sequence>
<keyword evidence="1 4" id="KW-0378">Hydrolase</keyword>
<feature type="binding site" evidence="2">
    <location>
        <position position="134"/>
    </location>
    <ligand>
        <name>Mn(2+)</name>
        <dbReference type="ChEBI" id="CHEBI:29035"/>
        <label>2</label>
    </ligand>
</feature>
<feature type="binding site" evidence="2">
    <location>
        <position position="98"/>
    </location>
    <ligand>
        <name>Mn(2+)</name>
        <dbReference type="ChEBI" id="CHEBI:29035"/>
        <label>2</label>
    </ligand>
</feature>
<dbReference type="AlphaFoldDB" id="A0A7W8DG82"/>
<dbReference type="EC" id="3.5.1.32" evidence="4"/>
<keyword evidence="2" id="KW-0479">Metal-binding</keyword>
<reference evidence="4 5" key="1">
    <citation type="submission" date="2020-08" db="EMBL/GenBank/DDBJ databases">
        <title>Genomic Encyclopedia of Type Strains, Phase IV (KMG-IV): sequencing the most valuable type-strain genomes for metagenomic binning, comparative biology and taxonomic classification.</title>
        <authorList>
            <person name="Goeker M."/>
        </authorList>
    </citation>
    <scope>NUCLEOTIDE SEQUENCE [LARGE SCALE GENOMIC DNA]</scope>
    <source>
        <strain evidence="4 5">DSM 22071</strain>
    </source>
</reference>
<dbReference type="InterPro" id="IPR011650">
    <property type="entry name" value="Peptidase_M20_dimer"/>
</dbReference>
<dbReference type="Proteomes" id="UP000528322">
    <property type="component" value="Unassembled WGS sequence"/>
</dbReference>
<dbReference type="GO" id="GO:0050118">
    <property type="term" value="F:N-acetyldiaminopimelate deacetylase activity"/>
    <property type="evidence" value="ECO:0007669"/>
    <property type="project" value="UniProtKB-ARBA"/>
</dbReference>
<comment type="cofactor">
    <cofactor evidence="2">
        <name>Mn(2+)</name>
        <dbReference type="ChEBI" id="CHEBI:29035"/>
    </cofactor>
    <text evidence="2">The Mn(2+) ion enhances activity.</text>
</comment>
<dbReference type="GO" id="GO:0019877">
    <property type="term" value="P:diaminopimelate biosynthetic process"/>
    <property type="evidence" value="ECO:0007669"/>
    <property type="project" value="UniProtKB-ARBA"/>
</dbReference>
<dbReference type="PIRSF" id="PIRSF005962">
    <property type="entry name" value="Pept_M20D_amidohydro"/>
    <property type="match status" value="1"/>
</dbReference>
<dbReference type="GO" id="GO:0046872">
    <property type="term" value="F:metal ion binding"/>
    <property type="evidence" value="ECO:0007669"/>
    <property type="project" value="UniProtKB-KW"/>
</dbReference>
<feature type="domain" description="Peptidase M20 dimerisation" evidence="3">
    <location>
        <begin position="181"/>
        <end position="277"/>
    </location>
</feature>
<evidence type="ECO:0000259" key="3">
    <source>
        <dbReference type="Pfam" id="PF07687"/>
    </source>
</evidence>
<dbReference type="SUPFAM" id="SSF53187">
    <property type="entry name" value="Zn-dependent exopeptidases"/>
    <property type="match status" value="1"/>
</dbReference>
<dbReference type="RefSeq" id="WP_183729249.1">
    <property type="nucleotide sequence ID" value="NZ_JACHID010000002.1"/>
</dbReference>